<evidence type="ECO:0000313" key="1">
    <source>
        <dbReference type="EMBL" id="PSC06020.1"/>
    </source>
</evidence>
<proteinExistence type="predicted"/>
<reference evidence="2" key="1">
    <citation type="submission" date="2018-03" db="EMBL/GenBank/DDBJ databases">
        <authorList>
            <person name="Sun L."/>
            <person name="Liu H."/>
            <person name="Chen W."/>
            <person name="Huang K."/>
            <person name="Liu W."/>
            <person name="Gao X."/>
        </authorList>
    </citation>
    <scope>NUCLEOTIDE SEQUENCE [LARGE SCALE GENOMIC DNA]</scope>
    <source>
        <strain evidence="2">SH9</strain>
    </source>
</reference>
<sequence>MIKLGFALLGITLVGPAADSVPRFDIQAACRAQTSSLNGTGETMGNCVKEEQAARDKLAATWSHTKPSSREICVGEQQGIHSYVDLAACLDMYASQ</sequence>
<keyword evidence="2" id="KW-1185">Reference proteome</keyword>
<dbReference type="AlphaFoldDB" id="A0A2T1HWQ3"/>
<dbReference type="OrthoDB" id="7960860at2"/>
<accession>A0A2T1HWQ3</accession>
<dbReference type="RefSeq" id="WP_106335860.1">
    <property type="nucleotide sequence ID" value="NZ_PVZS01000005.1"/>
</dbReference>
<protein>
    <submittedName>
        <fullName evidence="1">Uncharacterized protein</fullName>
    </submittedName>
</protein>
<name>A0A2T1HWQ3_9HYPH</name>
<comment type="caution">
    <text evidence="1">The sequence shown here is derived from an EMBL/GenBank/DDBJ whole genome shotgun (WGS) entry which is preliminary data.</text>
</comment>
<gene>
    <name evidence="1" type="ORF">SLNSH_06510</name>
</gene>
<dbReference type="Proteomes" id="UP000239772">
    <property type="component" value="Unassembled WGS sequence"/>
</dbReference>
<dbReference type="EMBL" id="PVZS01000005">
    <property type="protein sequence ID" value="PSC06020.1"/>
    <property type="molecule type" value="Genomic_DNA"/>
</dbReference>
<evidence type="ECO:0000313" key="2">
    <source>
        <dbReference type="Proteomes" id="UP000239772"/>
    </source>
</evidence>
<organism evidence="1 2">
    <name type="scientific">Alsobacter soli</name>
    <dbReference type="NCBI Taxonomy" id="2109933"/>
    <lineage>
        <taxon>Bacteria</taxon>
        <taxon>Pseudomonadati</taxon>
        <taxon>Pseudomonadota</taxon>
        <taxon>Alphaproteobacteria</taxon>
        <taxon>Hyphomicrobiales</taxon>
        <taxon>Alsobacteraceae</taxon>
        <taxon>Alsobacter</taxon>
    </lineage>
</organism>